<dbReference type="InterPro" id="IPR001506">
    <property type="entry name" value="Peptidase_M12A"/>
</dbReference>
<dbReference type="AlphaFoldDB" id="A0A8N1S5J2"/>
<dbReference type="RefSeq" id="XP_025073367.1">
    <property type="nucleotide sequence ID" value="XM_025217582.1"/>
</dbReference>
<dbReference type="PANTHER" id="PTHR10127:SF780">
    <property type="entry name" value="METALLOENDOPEPTIDASE"/>
    <property type="match status" value="1"/>
</dbReference>
<evidence type="ECO:0000256" key="3">
    <source>
        <dbReference type="ARBA" id="ARBA00022801"/>
    </source>
</evidence>
<dbReference type="GO" id="GO:0006508">
    <property type="term" value="P:proteolysis"/>
    <property type="evidence" value="ECO:0007669"/>
    <property type="project" value="UniProtKB-KW"/>
</dbReference>
<feature type="active site" evidence="6">
    <location>
        <position position="103"/>
    </location>
</feature>
<evidence type="ECO:0000256" key="1">
    <source>
        <dbReference type="ARBA" id="ARBA00022670"/>
    </source>
</evidence>
<proteinExistence type="predicted"/>
<evidence type="ECO:0000256" key="7">
    <source>
        <dbReference type="RuleBase" id="RU361183"/>
    </source>
</evidence>
<comment type="caution">
    <text evidence="6">Lacks conserved residue(s) required for the propagation of feature annotation.</text>
</comment>
<keyword evidence="9" id="KW-1185">Reference proteome</keyword>
<evidence type="ECO:0000256" key="5">
    <source>
        <dbReference type="ARBA" id="ARBA00023049"/>
    </source>
</evidence>
<dbReference type="GeneID" id="105424278"/>
<evidence type="ECO:0000256" key="2">
    <source>
        <dbReference type="ARBA" id="ARBA00022723"/>
    </source>
</evidence>
<evidence type="ECO:0000256" key="4">
    <source>
        <dbReference type="ARBA" id="ARBA00022833"/>
    </source>
</evidence>
<dbReference type="SUPFAM" id="SSF55486">
    <property type="entry name" value="Metalloproteases ('zincins'), catalytic domain"/>
    <property type="match status" value="1"/>
</dbReference>
<dbReference type="Pfam" id="PF01400">
    <property type="entry name" value="Astacin"/>
    <property type="match status" value="1"/>
</dbReference>
<feature type="domain" description="Peptidase M12A" evidence="8">
    <location>
        <begin position="1"/>
        <end position="110"/>
    </location>
</feature>
<dbReference type="GO" id="GO:0046872">
    <property type="term" value="F:metal ion binding"/>
    <property type="evidence" value="ECO:0007669"/>
    <property type="project" value="UniProtKB-KW"/>
</dbReference>
<dbReference type="PRINTS" id="PR00480">
    <property type="entry name" value="ASTACIN"/>
</dbReference>
<organism evidence="9 10">
    <name type="scientific">Pogonomyrmex barbatus</name>
    <name type="common">red harvester ant</name>
    <dbReference type="NCBI Taxonomy" id="144034"/>
    <lineage>
        <taxon>Eukaryota</taxon>
        <taxon>Metazoa</taxon>
        <taxon>Ecdysozoa</taxon>
        <taxon>Arthropoda</taxon>
        <taxon>Hexapoda</taxon>
        <taxon>Insecta</taxon>
        <taxon>Pterygota</taxon>
        <taxon>Neoptera</taxon>
        <taxon>Endopterygota</taxon>
        <taxon>Hymenoptera</taxon>
        <taxon>Apocrita</taxon>
        <taxon>Aculeata</taxon>
        <taxon>Formicoidea</taxon>
        <taxon>Formicidae</taxon>
        <taxon>Myrmicinae</taxon>
        <taxon>Pogonomyrmex</taxon>
    </lineage>
</organism>
<evidence type="ECO:0000259" key="8">
    <source>
        <dbReference type="PROSITE" id="PS51864"/>
    </source>
</evidence>
<dbReference type="PROSITE" id="PS51864">
    <property type="entry name" value="ASTACIN"/>
    <property type="match status" value="1"/>
</dbReference>
<keyword evidence="1 7" id="KW-0645">Protease</keyword>
<keyword evidence="3 7" id="KW-0378">Hydrolase</keyword>
<keyword evidence="5 7" id="KW-0482">Metalloprotease</keyword>
<accession>A0A8N1S5J2</accession>
<keyword evidence="2 7" id="KW-0479">Metal-binding</keyword>
<sequence length="110" mass="12686">MKVNPDEMGNYFEGDIMLSKNVIRNVIRNEYYRWPGDIMALCVYQFYQTSQCIRFTPRTNHNDYILVLKNNTGCWSSVGRQGGAQIVNLQENGCVYKGIVMHELTHAVGF</sequence>
<dbReference type="Proteomes" id="UP000504615">
    <property type="component" value="Unplaced"/>
</dbReference>
<reference evidence="10" key="1">
    <citation type="submission" date="2025-08" db="UniProtKB">
        <authorList>
            <consortium name="RefSeq"/>
        </authorList>
    </citation>
    <scope>IDENTIFICATION</scope>
</reference>
<dbReference type="EC" id="3.4.24.-" evidence="7"/>
<dbReference type="PANTHER" id="PTHR10127">
    <property type="entry name" value="DISCOIDIN, CUB, EGF, LAMININ , AND ZINC METALLOPROTEASE DOMAIN CONTAINING"/>
    <property type="match status" value="1"/>
</dbReference>
<dbReference type="OrthoDB" id="291007at2759"/>
<evidence type="ECO:0000313" key="10">
    <source>
        <dbReference type="RefSeq" id="XP_025073367.1"/>
    </source>
</evidence>
<gene>
    <name evidence="10" type="primary">LOC105424278</name>
</gene>
<protein>
    <recommendedName>
        <fullName evidence="7">Metalloendopeptidase</fullName>
        <ecNumber evidence="7">3.4.24.-</ecNumber>
    </recommendedName>
</protein>
<dbReference type="GO" id="GO:0004222">
    <property type="term" value="F:metalloendopeptidase activity"/>
    <property type="evidence" value="ECO:0007669"/>
    <property type="project" value="UniProtKB-UniRule"/>
</dbReference>
<keyword evidence="4 7" id="KW-0862">Zinc</keyword>
<comment type="cofactor">
    <cofactor evidence="7">
        <name>Zn(2+)</name>
        <dbReference type="ChEBI" id="CHEBI:29105"/>
    </cofactor>
    <text evidence="7">Binds 1 zinc ion per subunit.</text>
</comment>
<dbReference type="InterPro" id="IPR024079">
    <property type="entry name" value="MetalloPept_cat_dom_sf"/>
</dbReference>
<evidence type="ECO:0000313" key="9">
    <source>
        <dbReference type="Proteomes" id="UP000504615"/>
    </source>
</evidence>
<dbReference type="Gene3D" id="3.40.390.10">
    <property type="entry name" value="Collagenase (Catalytic Domain)"/>
    <property type="match status" value="1"/>
</dbReference>
<name>A0A8N1S5J2_9HYME</name>
<evidence type="ECO:0000256" key="6">
    <source>
        <dbReference type="PROSITE-ProRule" id="PRU01211"/>
    </source>
</evidence>